<name>A0A6A1USR6_9ROSI</name>
<evidence type="ECO:0000313" key="6">
    <source>
        <dbReference type="Proteomes" id="UP000516437"/>
    </source>
</evidence>
<dbReference type="PANTHER" id="PTHR31917">
    <property type="entry name" value="AGENET DOMAIN-CONTAINING PROTEIN-RELATED"/>
    <property type="match status" value="1"/>
</dbReference>
<dbReference type="EMBL" id="RXIC02000026">
    <property type="protein sequence ID" value="KAB1203362.1"/>
    <property type="molecule type" value="Genomic_DNA"/>
</dbReference>
<protein>
    <recommendedName>
        <fullName evidence="4">ENT domain-containing protein</fullName>
    </recommendedName>
</protein>
<dbReference type="InterPro" id="IPR014002">
    <property type="entry name" value="Agenet_dom_plant"/>
</dbReference>
<dbReference type="Proteomes" id="UP000516437">
    <property type="component" value="Chromosome 8"/>
</dbReference>
<gene>
    <name evidence="5" type="ORF">CJ030_MR8G023192</name>
</gene>
<feature type="region of interest" description="Disordered" evidence="3">
    <location>
        <begin position="222"/>
        <end position="255"/>
    </location>
</feature>
<dbReference type="Gene3D" id="1.10.1240.40">
    <property type="entry name" value="ENT domain"/>
    <property type="match status" value="1"/>
</dbReference>
<dbReference type="SUPFAM" id="SSF158639">
    <property type="entry name" value="ENT-like"/>
    <property type="match status" value="1"/>
</dbReference>
<evidence type="ECO:0000313" key="5">
    <source>
        <dbReference type="EMBL" id="KAB1203362.1"/>
    </source>
</evidence>
<dbReference type="Pfam" id="PF05641">
    <property type="entry name" value="Agenet"/>
    <property type="match status" value="1"/>
</dbReference>
<dbReference type="InterPro" id="IPR036142">
    <property type="entry name" value="ENT_dom-like_sf"/>
</dbReference>
<keyword evidence="6" id="KW-1185">Reference proteome</keyword>
<dbReference type="GO" id="GO:0005634">
    <property type="term" value="C:nucleus"/>
    <property type="evidence" value="ECO:0007669"/>
    <property type="project" value="UniProtKB-SubCell"/>
</dbReference>
<evidence type="ECO:0000256" key="1">
    <source>
        <dbReference type="ARBA" id="ARBA00004123"/>
    </source>
</evidence>
<evidence type="ECO:0000259" key="4">
    <source>
        <dbReference type="PROSITE" id="PS51138"/>
    </source>
</evidence>
<dbReference type="SMART" id="SM00743">
    <property type="entry name" value="Agenet"/>
    <property type="match status" value="2"/>
</dbReference>
<keyword evidence="2" id="KW-0539">Nucleus</keyword>
<dbReference type="AlphaFoldDB" id="A0A6A1USR6"/>
<feature type="domain" description="ENT" evidence="4">
    <location>
        <begin position="345"/>
        <end position="405"/>
    </location>
</feature>
<proteinExistence type="predicted"/>
<comment type="subcellular location">
    <subcellularLocation>
        <location evidence="1">Nucleus</location>
    </subcellularLocation>
</comment>
<feature type="compositionally biased region" description="Basic and acidic residues" evidence="3">
    <location>
        <begin position="245"/>
        <end position="255"/>
    </location>
</feature>
<dbReference type="PANTHER" id="PTHR31917:SF59">
    <property type="entry name" value="ENT DOMAIN-CONTAINING PROTEIN"/>
    <property type="match status" value="1"/>
</dbReference>
<sequence>MRFKKGSSVEVLKRENDPCGSWFPGRVISADGNHCTVRYERLLNHKGEPEVQRVNKDDVRPQPPHEKGERWMVGDIAEVFDIHCWRVAKIVKALKNIHFVVRLFGCIQLKEVHKSNLRIRQAWHSYKWSAIGKTCPQVQRNKETADNHTQDYLEQPGSLICRATLQAICQGTGLRANDGEKLLKDGCTRNEMCLPGRASKRSHASCSEPTSEDLLMVRSCKKSKSSRNAGGHDNPLTGNHSSFMHGDDISSPRVDENFTKKSTQMDAKMKTETNYWMSDTLSLPLPSEDSYGCSVASCSMNTYSDCPGDTSGDQVENTANSSDAESSFLPLCNKIHSAPWPRRKLEVDIHKLELQAYNSTVRALYALGPLSWEQESLLTNLRLSLHISNDEHLLQLRHLLSTQVH</sequence>
<dbReference type="OrthoDB" id="663550at2759"/>
<dbReference type="Pfam" id="PF03735">
    <property type="entry name" value="ENT"/>
    <property type="match status" value="1"/>
</dbReference>
<accession>A0A6A1USR6</accession>
<dbReference type="InterPro" id="IPR008395">
    <property type="entry name" value="Agenet-like_dom"/>
</dbReference>
<dbReference type="SMART" id="SM01191">
    <property type="entry name" value="ENT"/>
    <property type="match status" value="1"/>
</dbReference>
<reference evidence="5 6" key="1">
    <citation type="journal article" date="2019" name="Plant Biotechnol. J.">
        <title>The red bayberry genome and genetic basis of sex determination.</title>
        <authorList>
            <person name="Jia H.M."/>
            <person name="Jia H.J."/>
            <person name="Cai Q.L."/>
            <person name="Wang Y."/>
            <person name="Zhao H.B."/>
            <person name="Yang W.F."/>
            <person name="Wang G.Y."/>
            <person name="Li Y.H."/>
            <person name="Zhan D.L."/>
            <person name="Shen Y.T."/>
            <person name="Niu Q.F."/>
            <person name="Chang L."/>
            <person name="Qiu J."/>
            <person name="Zhao L."/>
            <person name="Xie H.B."/>
            <person name="Fu W.Y."/>
            <person name="Jin J."/>
            <person name="Li X.W."/>
            <person name="Jiao Y."/>
            <person name="Zhou C.C."/>
            <person name="Tu T."/>
            <person name="Chai C.Y."/>
            <person name="Gao J.L."/>
            <person name="Fan L.J."/>
            <person name="van de Weg E."/>
            <person name="Wang J.Y."/>
            <person name="Gao Z.S."/>
        </authorList>
    </citation>
    <scope>NUCLEOTIDE SEQUENCE [LARGE SCALE GENOMIC DNA]</scope>
    <source>
        <tissue evidence="5">Leaves</tissue>
    </source>
</reference>
<comment type="caution">
    <text evidence="5">The sequence shown here is derived from an EMBL/GenBank/DDBJ whole genome shotgun (WGS) entry which is preliminary data.</text>
</comment>
<dbReference type="InterPro" id="IPR005491">
    <property type="entry name" value="ENT_dom"/>
</dbReference>
<dbReference type="PROSITE" id="PS51138">
    <property type="entry name" value="ENT"/>
    <property type="match status" value="1"/>
</dbReference>
<organism evidence="5 6">
    <name type="scientific">Morella rubra</name>
    <name type="common">Chinese bayberry</name>
    <dbReference type="NCBI Taxonomy" id="262757"/>
    <lineage>
        <taxon>Eukaryota</taxon>
        <taxon>Viridiplantae</taxon>
        <taxon>Streptophyta</taxon>
        <taxon>Embryophyta</taxon>
        <taxon>Tracheophyta</taxon>
        <taxon>Spermatophyta</taxon>
        <taxon>Magnoliopsida</taxon>
        <taxon>eudicotyledons</taxon>
        <taxon>Gunneridae</taxon>
        <taxon>Pentapetalae</taxon>
        <taxon>rosids</taxon>
        <taxon>fabids</taxon>
        <taxon>Fagales</taxon>
        <taxon>Myricaceae</taxon>
        <taxon>Morella</taxon>
    </lineage>
</organism>
<evidence type="ECO:0000256" key="3">
    <source>
        <dbReference type="SAM" id="MobiDB-lite"/>
    </source>
</evidence>
<evidence type="ECO:0000256" key="2">
    <source>
        <dbReference type="ARBA" id="ARBA00023242"/>
    </source>
</evidence>